<evidence type="ECO:0000259" key="1">
    <source>
        <dbReference type="PROSITE" id="PS51707"/>
    </source>
</evidence>
<dbReference type="InterPro" id="IPR038186">
    <property type="entry name" value="CHAD_dom_sf"/>
</dbReference>
<proteinExistence type="predicted"/>
<gene>
    <name evidence="3" type="ORF">BJ992_005832</name>
</gene>
<dbReference type="Gene3D" id="2.40.320.10">
    <property type="entry name" value="Hypothetical Protein Pfu-838710-001"/>
    <property type="match status" value="1"/>
</dbReference>
<dbReference type="InterPro" id="IPR033469">
    <property type="entry name" value="CYTH-like_dom_sf"/>
</dbReference>
<dbReference type="PANTHER" id="PTHR39339">
    <property type="entry name" value="SLR1444 PROTEIN"/>
    <property type="match status" value="1"/>
</dbReference>
<dbReference type="EMBL" id="JACHIU010000001">
    <property type="protein sequence ID" value="MBB6476401.1"/>
    <property type="molecule type" value="Genomic_DNA"/>
</dbReference>
<dbReference type="PROSITE" id="PS51708">
    <property type="entry name" value="CHAD"/>
    <property type="match status" value="1"/>
</dbReference>
<dbReference type="Proteomes" id="UP000555564">
    <property type="component" value="Unassembled WGS sequence"/>
</dbReference>
<reference evidence="3 4" key="1">
    <citation type="submission" date="2020-08" db="EMBL/GenBank/DDBJ databases">
        <title>Sequencing the genomes of 1000 actinobacteria strains.</title>
        <authorList>
            <person name="Klenk H.-P."/>
        </authorList>
    </citation>
    <scope>NUCLEOTIDE SEQUENCE [LARGE SCALE GENOMIC DNA]</scope>
    <source>
        <strain evidence="3 4">DSM 44936</strain>
    </source>
</reference>
<comment type="caution">
    <text evidence="3">The sequence shown here is derived from an EMBL/GenBank/DDBJ whole genome shotgun (WGS) entry which is preliminary data.</text>
</comment>
<dbReference type="SMART" id="SM01118">
    <property type="entry name" value="CYTH"/>
    <property type="match status" value="1"/>
</dbReference>
<sequence>MALEVEDKFDVPAGFLIPDMSGVPGCAVVAGPKTYRMVAVYFDTPDLRLASRGITLRRRRGGDDAGWHLKLPKAKGAREEIGVPLTRSATVVPPEIADMVLAYSRREPLVPVAELATRREVTVLRDADGRPLIEIADDTVKGTVYGDVWGGARRVERWREVEAEIKDGDTGHLKRTGKALRKAGATPAASGSKLGRLLGDAVPVSPLAEPAGGTAGRVVVDYLKSQVDALTAQDPQVRREGYDAVHQMRVASRRLRSAMKSFGGVVAGTDEIQEELRWIAAVLGEARDLEVIHERFGTLLRSVPAGLVVGPIRVRLDDDLLARHREALVRVDEAMRGERYFALLDRLDALVANPPLTPLAMKQADKVLGKVAVKSWGRVVRRYDIAQSTADPCEREIAMHDVRKAAKRARYTAESLKSLLGDRATAMARRAKTVQEVLGVHQDGVVAQEILVEEAARARAAGEDTFTYGVLVGLEHAEAKRSHEDFPRVWAEAQI</sequence>
<dbReference type="Gene3D" id="1.40.20.10">
    <property type="entry name" value="CHAD domain"/>
    <property type="match status" value="1"/>
</dbReference>
<accession>A0A7X0IJN6</accession>
<dbReference type="PROSITE" id="PS51707">
    <property type="entry name" value="CYTH"/>
    <property type="match status" value="1"/>
</dbReference>
<dbReference type="InterPro" id="IPR007899">
    <property type="entry name" value="CHAD_dom"/>
</dbReference>
<feature type="domain" description="CHAD" evidence="2">
    <location>
        <begin position="212"/>
        <end position="495"/>
    </location>
</feature>
<evidence type="ECO:0000259" key="2">
    <source>
        <dbReference type="PROSITE" id="PS51708"/>
    </source>
</evidence>
<name>A0A7X0IJN6_9ACTN</name>
<dbReference type="Pfam" id="PF01928">
    <property type="entry name" value="CYTH"/>
    <property type="match status" value="1"/>
</dbReference>
<dbReference type="PANTHER" id="PTHR39339:SF1">
    <property type="entry name" value="CHAD DOMAIN-CONTAINING PROTEIN"/>
    <property type="match status" value="1"/>
</dbReference>
<protein>
    <submittedName>
        <fullName evidence="3">CHAD domain-containing protein</fullName>
    </submittedName>
</protein>
<dbReference type="AlphaFoldDB" id="A0A7X0IJN6"/>
<keyword evidence="4" id="KW-1185">Reference proteome</keyword>
<dbReference type="Pfam" id="PF05235">
    <property type="entry name" value="CHAD"/>
    <property type="match status" value="1"/>
</dbReference>
<dbReference type="SUPFAM" id="SSF55154">
    <property type="entry name" value="CYTH-like phosphatases"/>
    <property type="match status" value="1"/>
</dbReference>
<evidence type="ECO:0000313" key="3">
    <source>
        <dbReference type="EMBL" id="MBB6476401.1"/>
    </source>
</evidence>
<dbReference type="SMART" id="SM00880">
    <property type="entry name" value="CHAD"/>
    <property type="match status" value="1"/>
</dbReference>
<feature type="domain" description="CYTH" evidence="1">
    <location>
        <begin position="2"/>
        <end position="204"/>
    </location>
</feature>
<dbReference type="InterPro" id="IPR023577">
    <property type="entry name" value="CYTH_domain"/>
</dbReference>
<dbReference type="RefSeq" id="WP_184986422.1">
    <property type="nucleotide sequence ID" value="NZ_BAAALO010000026.1"/>
</dbReference>
<organism evidence="3 4">
    <name type="scientific">Sphaerisporangium rubeum</name>
    <dbReference type="NCBI Taxonomy" id="321317"/>
    <lineage>
        <taxon>Bacteria</taxon>
        <taxon>Bacillati</taxon>
        <taxon>Actinomycetota</taxon>
        <taxon>Actinomycetes</taxon>
        <taxon>Streptosporangiales</taxon>
        <taxon>Streptosporangiaceae</taxon>
        <taxon>Sphaerisporangium</taxon>
    </lineage>
</organism>
<dbReference type="CDD" id="cd07374">
    <property type="entry name" value="CYTH-like_Pase"/>
    <property type="match status" value="1"/>
</dbReference>
<evidence type="ECO:0000313" key="4">
    <source>
        <dbReference type="Proteomes" id="UP000555564"/>
    </source>
</evidence>